<feature type="region of interest" description="Disordered" evidence="1">
    <location>
        <begin position="50"/>
        <end position="69"/>
    </location>
</feature>
<evidence type="ECO:0000313" key="2">
    <source>
        <dbReference type="EMBL" id="ELZ20947.1"/>
    </source>
</evidence>
<proteinExistence type="predicted"/>
<dbReference type="EMBL" id="AOIT01000035">
    <property type="protein sequence ID" value="ELZ20947.1"/>
    <property type="molecule type" value="Genomic_DNA"/>
</dbReference>
<keyword evidence="3" id="KW-1185">Reference proteome</keyword>
<dbReference type="AlphaFoldDB" id="M0CF12"/>
<accession>M0CF12</accession>
<comment type="caution">
    <text evidence="2">The sequence shown here is derived from an EMBL/GenBank/DDBJ whole genome shotgun (WGS) entry which is preliminary data.</text>
</comment>
<evidence type="ECO:0000256" key="1">
    <source>
        <dbReference type="SAM" id="MobiDB-lite"/>
    </source>
</evidence>
<feature type="compositionally biased region" description="Polar residues" evidence="1">
    <location>
        <begin position="52"/>
        <end position="69"/>
    </location>
</feature>
<name>M0CF12_9EURY</name>
<evidence type="ECO:0000313" key="3">
    <source>
        <dbReference type="Proteomes" id="UP000011615"/>
    </source>
</evidence>
<gene>
    <name evidence="2" type="ORF">C476_09938</name>
</gene>
<protein>
    <submittedName>
        <fullName evidence="2">Uncharacterized protein</fullName>
    </submittedName>
</protein>
<sequence length="69" mass="7344">MPYRTAVGESVVVGPDGIGFDSDRYRQTTVRKRCACVSRAISGDLWFPTGQPPTGVSTDSDCGCSSVSR</sequence>
<reference evidence="2 3" key="1">
    <citation type="journal article" date="2014" name="PLoS Genet.">
        <title>Phylogenetically driven sequencing of extremely halophilic archaea reveals strategies for static and dynamic osmo-response.</title>
        <authorList>
            <person name="Becker E.A."/>
            <person name="Seitzer P.M."/>
            <person name="Tritt A."/>
            <person name="Larsen D."/>
            <person name="Krusor M."/>
            <person name="Yao A.I."/>
            <person name="Wu D."/>
            <person name="Madern D."/>
            <person name="Eisen J.A."/>
            <person name="Darling A.E."/>
            <person name="Facciotti M.T."/>
        </authorList>
    </citation>
    <scope>NUCLEOTIDE SEQUENCE [LARGE SCALE GENOMIC DNA]</scope>
    <source>
        <strain evidence="2 3">JCM 13563</strain>
    </source>
</reference>
<organism evidence="2 3">
    <name type="scientific">Natrinema limicola JCM 13563</name>
    <dbReference type="NCBI Taxonomy" id="1230457"/>
    <lineage>
        <taxon>Archaea</taxon>
        <taxon>Methanobacteriati</taxon>
        <taxon>Methanobacteriota</taxon>
        <taxon>Stenosarchaea group</taxon>
        <taxon>Halobacteria</taxon>
        <taxon>Halobacteriales</taxon>
        <taxon>Natrialbaceae</taxon>
        <taxon>Natrinema</taxon>
    </lineage>
</organism>
<dbReference type="Proteomes" id="UP000011615">
    <property type="component" value="Unassembled WGS sequence"/>
</dbReference>